<dbReference type="RefSeq" id="WP_263072888.1">
    <property type="nucleotide sequence ID" value="NZ_JAOUSF010000003.1"/>
</dbReference>
<dbReference type="Proteomes" id="UP001209318">
    <property type="component" value="Unassembled WGS sequence"/>
</dbReference>
<comment type="caution">
    <text evidence="2">The sequence shown here is derived from an EMBL/GenBank/DDBJ whole genome shotgun (WGS) entry which is preliminary data.</text>
</comment>
<reference evidence="2" key="1">
    <citation type="submission" date="2022-10" db="EMBL/GenBank/DDBJ databases">
        <title>Description of Fervidibacillus gen. nov. in the family Fervidibacillaceae fam. nov. with two species, Fervidibacillus albus sp. nov., and Fervidibacillus halotolerans sp. nov., isolated from tidal flat sediments.</title>
        <authorList>
            <person name="Kwon K.K."/>
            <person name="Yang S.-H."/>
        </authorList>
    </citation>
    <scope>NUCLEOTIDE SEQUENCE</scope>
    <source>
        <strain evidence="2">JCM 19140</strain>
    </source>
</reference>
<accession>A0AAE3IX40</accession>
<dbReference type="AlphaFoldDB" id="A0AAE3IX40"/>
<dbReference type="EMBL" id="JAOUSF010000003">
    <property type="protein sequence ID" value="MCU9613650.1"/>
    <property type="molecule type" value="Genomic_DNA"/>
</dbReference>
<gene>
    <name evidence="2" type="ORF">OEV98_08760</name>
</gene>
<dbReference type="PANTHER" id="PTHR48475">
    <property type="entry name" value="RIBONUCLEASE H"/>
    <property type="match status" value="1"/>
</dbReference>
<evidence type="ECO:0000259" key="1">
    <source>
        <dbReference type="PROSITE" id="PS50879"/>
    </source>
</evidence>
<dbReference type="NCBIfam" id="NF005822">
    <property type="entry name" value="PRK07708.1"/>
    <property type="match status" value="1"/>
</dbReference>
<keyword evidence="2" id="KW-0808">Transferase</keyword>
<sequence length="222" mass="25889">MKFRIIWEYHYKNKLSTSFTSDWIREDAILAILEDIENTGRAKSILTEDETGNTWTKKEVKKLLAKIEEEPDELVLYFDGSFQKETQKAGLGIVLYYRLGKEKIRHRINARIEQMESNNEAEYAALFYGLEQIEALKIRGKKIMIKGDSQGLLMQLKGEWPCYEEYLTRWLDRIEAKISQLNLLPVFEPISRNENKEADKLASQAIQEIIIESKQAMDSSDT</sequence>
<evidence type="ECO:0000313" key="2">
    <source>
        <dbReference type="EMBL" id="MCU9613650.1"/>
    </source>
</evidence>
<dbReference type="GO" id="GO:0003676">
    <property type="term" value="F:nucleic acid binding"/>
    <property type="evidence" value="ECO:0007669"/>
    <property type="project" value="InterPro"/>
</dbReference>
<evidence type="ECO:0000313" key="3">
    <source>
        <dbReference type="Proteomes" id="UP001209318"/>
    </source>
</evidence>
<dbReference type="InterPro" id="IPR036397">
    <property type="entry name" value="RNaseH_sf"/>
</dbReference>
<keyword evidence="2" id="KW-0695">RNA-directed DNA polymerase</keyword>
<dbReference type="Pfam" id="PF13456">
    <property type="entry name" value="RVT_3"/>
    <property type="match status" value="1"/>
</dbReference>
<dbReference type="PANTHER" id="PTHR48475:SF1">
    <property type="entry name" value="RNASE H TYPE-1 DOMAIN-CONTAINING PROTEIN"/>
    <property type="match status" value="1"/>
</dbReference>
<proteinExistence type="predicted"/>
<protein>
    <submittedName>
        <fullName evidence="2">Reverse transcriptase-like protein</fullName>
    </submittedName>
</protein>
<dbReference type="GO" id="GO:0004523">
    <property type="term" value="F:RNA-DNA hybrid ribonuclease activity"/>
    <property type="evidence" value="ECO:0007669"/>
    <property type="project" value="InterPro"/>
</dbReference>
<dbReference type="InterPro" id="IPR002156">
    <property type="entry name" value="RNaseH_domain"/>
</dbReference>
<dbReference type="PROSITE" id="PS50879">
    <property type="entry name" value="RNASE_H_1"/>
    <property type="match status" value="1"/>
</dbReference>
<name>A0AAE3IX40_9BACI</name>
<dbReference type="GO" id="GO:0003964">
    <property type="term" value="F:RNA-directed DNA polymerase activity"/>
    <property type="evidence" value="ECO:0007669"/>
    <property type="project" value="UniProtKB-KW"/>
</dbReference>
<keyword evidence="2" id="KW-0548">Nucleotidyltransferase</keyword>
<organism evidence="2 3">
    <name type="scientific">Perspicuibacillus lycopersici</name>
    <dbReference type="NCBI Taxonomy" id="1325689"/>
    <lineage>
        <taxon>Bacteria</taxon>
        <taxon>Bacillati</taxon>
        <taxon>Bacillota</taxon>
        <taxon>Bacilli</taxon>
        <taxon>Bacillales</taxon>
        <taxon>Bacillaceae</taxon>
        <taxon>Perspicuibacillus</taxon>
    </lineage>
</organism>
<dbReference type="SUPFAM" id="SSF53098">
    <property type="entry name" value="Ribonuclease H-like"/>
    <property type="match status" value="1"/>
</dbReference>
<dbReference type="InterPro" id="IPR012337">
    <property type="entry name" value="RNaseH-like_sf"/>
</dbReference>
<dbReference type="CDD" id="cd09279">
    <property type="entry name" value="RNase_HI_like"/>
    <property type="match status" value="1"/>
</dbReference>
<keyword evidence="3" id="KW-1185">Reference proteome</keyword>
<dbReference type="Gene3D" id="3.30.420.10">
    <property type="entry name" value="Ribonuclease H-like superfamily/Ribonuclease H"/>
    <property type="match status" value="1"/>
</dbReference>
<feature type="domain" description="RNase H type-1" evidence="1">
    <location>
        <begin position="70"/>
        <end position="207"/>
    </location>
</feature>